<dbReference type="AlphaFoldDB" id="A0A1E3X7I5"/>
<comment type="catalytic activity">
    <reaction evidence="1 4">
        <text>adenosine 3',5'-bisphosphate + H2O = AMP + phosphate</text>
        <dbReference type="Rhea" id="RHEA:10040"/>
        <dbReference type="ChEBI" id="CHEBI:15377"/>
        <dbReference type="ChEBI" id="CHEBI:43474"/>
        <dbReference type="ChEBI" id="CHEBI:58343"/>
        <dbReference type="ChEBI" id="CHEBI:456215"/>
        <dbReference type="EC" id="3.1.3.7"/>
    </reaction>
</comment>
<dbReference type="PATRIC" id="fig|1872076.5.peg.3899"/>
<dbReference type="GO" id="GO:0000103">
    <property type="term" value="P:sulfate assimilation"/>
    <property type="evidence" value="ECO:0007669"/>
    <property type="project" value="TreeGrafter"/>
</dbReference>
<dbReference type="EC" id="3.1.3.7" evidence="4"/>
<feature type="binding site" evidence="4">
    <location>
        <position position="84"/>
    </location>
    <ligand>
        <name>Mg(2+)</name>
        <dbReference type="ChEBI" id="CHEBI:18420"/>
        <label>2</label>
    </ligand>
</feature>
<evidence type="ECO:0000256" key="4">
    <source>
        <dbReference type="HAMAP-Rule" id="MF_02095"/>
    </source>
</evidence>
<feature type="binding site" evidence="5">
    <location>
        <position position="64"/>
    </location>
    <ligand>
        <name>Mg(2+)</name>
        <dbReference type="ChEBI" id="CHEBI:18420"/>
        <label>1</label>
        <note>catalytic</note>
    </ligand>
</feature>
<gene>
    <name evidence="4 6" type="primary">cysQ</name>
    <name evidence="6" type="ORF">SCARUB_03278</name>
</gene>
<sequence>MMALLAAKRAGEAILEVYDSDFTVEHKDDKSPLTLADKRSHEIIMNDLKNAININNTTVPILSEEGKVIPYDERKKWEYFWLVDPLDGTKEFVKRNGEFTVNIALVHRNSPVLGIIYIPVKGTFYYAAINLGTYKLVNSEIITDNLSIKELIDKSQKLPLNDRNNFPLTLIGSRSHATAELSEFTKRMNEKYGKVEFMSAGSSLKFCLIAEGKADVYPRFGPTMEWDTAAGQAIVEHAKGKVIDIQTKEPLRYNKNDLLNPFFIVSSQSFSASQLVC</sequence>
<dbReference type="InterPro" id="IPR020583">
    <property type="entry name" value="Inositol_monoP_metal-BS"/>
</dbReference>
<keyword evidence="4" id="KW-0378">Hydrolase</keyword>
<reference evidence="6 7" key="1">
    <citation type="submission" date="2016-07" db="EMBL/GenBank/DDBJ databases">
        <title>Draft genome of Scalindua rubra, obtained from a brine-seawater interface in the Red Sea, sheds light on salt adaptation in anammox bacteria.</title>
        <authorList>
            <person name="Speth D.R."/>
            <person name="Lagkouvardos I."/>
            <person name="Wang Y."/>
            <person name="Qian P.-Y."/>
            <person name="Dutilh B.E."/>
            <person name="Jetten M.S."/>
        </authorList>
    </citation>
    <scope>NUCLEOTIDE SEQUENCE [LARGE SCALE GENOMIC DNA]</scope>
    <source>
        <strain evidence="6">BSI-1</strain>
    </source>
</reference>
<feature type="binding site" evidence="4">
    <location>
        <position position="84"/>
    </location>
    <ligand>
        <name>Mg(2+)</name>
        <dbReference type="ChEBI" id="CHEBI:18420"/>
        <label>1</label>
    </ligand>
</feature>
<comment type="caution">
    <text evidence="6">The sequence shown here is derived from an EMBL/GenBank/DDBJ whole genome shotgun (WGS) entry which is preliminary data.</text>
</comment>
<evidence type="ECO:0000256" key="5">
    <source>
        <dbReference type="PIRSR" id="PIRSR600760-2"/>
    </source>
</evidence>
<feature type="binding site" evidence="4">
    <location>
        <begin position="86"/>
        <end position="89"/>
    </location>
    <ligand>
        <name>substrate</name>
    </ligand>
</feature>
<feature type="binding site" evidence="5">
    <location>
        <position position="227"/>
    </location>
    <ligand>
        <name>Mg(2+)</name>
        <dbReference type="ChEBI" id="CHEBI:18420"/>
        <label>1</label>
        <note>catalytic</note>
    </ligand>
</feature>
<dbReference type="GO" id="GO:0008441">
    <property type="term" value="F:3'(2'),5'-bisphosphate nucleotidase activity"/>
    <property type="evidence" value="ECO:0007669"/>
    <property type="project" value="UniProtKB-UniRule"/>
</dbReference>
<feature type="binding site" evidence="4">
    <location>
        <position position="64"/>
    </location>
    <ligand>
        <name>Mg(2+)</name>
        <dbReference type="ChEBI" id="CHEBI:18420"/>
        <label>1</label>
    </ligand>
</feature>
<feature type="binding site" evidence="5">
    <location>
        <position position="86"/>
    </location>
    <ligand>
        <name>Mg(2+)</name>
        <dbReference type="ChEBI" id="CHEBI:18420"/>
        <label>1</label>
        <note>catalytic</note>
    </ligand>
</feature>
<dbReference type="GO" id="GO:0050427">
    <property type="term" value="P:3'-phosphoadenosine 5'-phosphosulfate metabolic process"/>
    <property type="evidence" value="ECO:0007669"/>
    <property type="project" value="TreeGrafter"/>
</dbReference>
<dbReference type="Gene3D" id="3.30.540.10">
    <property type="entry name" value="Fructose-1,6-Bisphosphatase, subunit A, domain 1"/>
    <property type="match status" value="1"/>
</dbReference>
<dbReference type="FunFam" id="3.40.190.80:FF:000005">
    <property type="entry name" value="3'(2'),5'-bisphosphate nucleotidase CysQ"/>
    <property type="match status" value="1"/>
</dbReference>
<dbReference type="CDD" id="cd01638">
    <property type="entry name" value="CysQ"/>
    <property type="match status" value="1"/>
</dbReference>
<dbReference type="NCBIfam" id="TIGR01331">
    <property type="entry name" value="bisphos_cysQ"/>
    <property type="match status" value="1"/>
</dbReference>
<dbReference type="InterPro" id="IPR006240">
    <property type="entry name" value="CysQ"/>
</dbReference>
<evidence type="ECO:0000313" key="6">
    <source>
        <dbReference type="EMBL" id="ODS31587.1"/>
    </source>
</evidence>
<comment type="cofactor">
    <cofactor evidence="4 5">
        <name>Mg(2+)</name>
        <dbReference type="ChEBI" id="CHEBI:18420"/>
    </cofactor>
</comment>
<dbReference type="InterPro" id="IPR000760">
    <property type="entry name" value="Inositol_monophosphatase-like"/>
</dbReference>
<keyword evidence="4" id="KW-0472">Membrane</keyword>
<name>A0A1E3X7I5_9BACT</name>
<keyword evidence="3 4" id="KW-0460">Magnesium</keyword>
<feature type="binding site" evidence="5">
    <location>
        <position position="84"/>
    </location>
    <ligand>
        <name>Mg(2+)</name>
        <dbReference type="ChEBI" id="CHEBI:18420"/>
        <label>1</label>
        <note>catalytic</note>
    </ligand>
</feature>
<feature type="binding site" evidence="4">
    <location>
        <position position="227"/>
    </location>
    <ligand>
        <name>Mg(2+)</name>
        <dbReference type="ChEBI" id="CHEBI:18420"/>
        <label>2</label>
    </ligand>
</feature>
<accession>A0A1E3X7I5</accession>
<proteinExistence type="inferred from homology"/>
<feature type="binding site" evidence="5">
    <location>
        <position position="87"/>
    </location>
    <ligand>
        <name>Mg(2+)</name>
        <dbReference type="ChEBI" id="CHEBI:18420"/>
        <label>1</label>
        <note>catalytic</note>
    </ligand>
</feature>
<evidence type="ECO:0000256" key="3">
    <source>
        <dbReference type="ARBA" id="ARBA00022842"/>
    </source>
</evidence>
<organism evidence="6 7">
    <name type="scientific">Candidatus Scalindua rubra</name>
    <dbReference type="NCBI Taxonomy" id="1872076"/>
    <lineage>
        <taxon>Bacteria</taxon>
        <taxon>Pseudomonadati</taxon>
        <taxon>Planctomycetota</taxon>
        <taxon>Candidatus Brocadiia</taxon>
        <taxon>Candidatus Brocadiales</taxon>
        <taxon>Candidatus Scalinduaceae</taxon>
        <taxon>Candidatus Scalindua</taxon>
    </lineage>
</organism>
<comment type="function">
    <text evidence="4">Converts adenosine-3',5'-bisphosphate (PAP) to AMP.</text>
</comment>
<dbReference type="GO" id="GO:0005886">
    <property type="term" value="C:plasma membrane"/>
    <property type="evidence" value="ECO:0007669"/>
    <property type="project" value="UniProtKB-SubCell"/>
</dbReference>
<evidence type="ECO:0000256" key="1">
    <source>
        <dbReference type="ARBA" id="ARBA00001625"/>
    </source>
</evidence>
<dbReference type="PANTHER" id="PTHR43028:SF5">
    <property type="entry name" value="3'(2'),5'-BISPHOSPHATE NUCLEOTIDASE 1"/>
    <property type="match status" value="1"/>
</dbReference>
<feature type="binding site" evidence="4">
    <location>
        <position position="86"/>
    </location>
    <ligand>
        <name>Mg(2+)</name>
        <dbReference type="ChEBI" id="CHEBI:18420"/>
        <label>1</label>
    </ligand>
</feature>
<keyword evidence="2 4" id="KW-0479">Metal-binding</keyword>
<dbReference type="GO" id="GO:0000287">
    <property type="term" value="F:magnesium ion binding"/>
    <property type="evidence" value="ECO:0007669"/>
    <property type="project" value="UniProtKB-UniRule"/>
</dbReference>
<evidence type="ECO:0000313" key="7">
    <source>
        <dbReference type="Proteomes" id="UP000094056"/>
    </source>
</evidence>
<dbReference type="InterPro" id="IPR050725">
    <property type="entry name" value="CysQ/Inositol_MonoPase"/>
</dbReference>
<protein>
    <recommendedName>
        <fullName evidence="4">3'(2'),5'-bisphosphate nucleotidase CysQ</fullName>
        <ecNumber evidence="4">3.1.3.7</ecNumber>
    </recommendedName>
    <alternativeName>
        <fullName evidence="4">3'(2'),5-bisphosphonucleoside 3'(2')-phosphohydrolase</fullName>
    </alternativeName>
    <alternativeName>
        <fullName evidence="4">3'-phosphoadenosine 5'-phosphate phosphatase</fullName>
        <shortName evidence="4">PAP phosphatase</shortName>
    </alternativeName>
</protein>
<evidence type="ECO:0000256" key="2">
    <source>
        <dbReference type="ARBA" id="ARBA00022723"/>
    </source>
</evidence>
<comment type="similarity">
    <text evidence="4">Belongs to the inositol monophosphatase superfamily. CysQ family.</text>
</comment>
<comment type="subcellular location">
    <subcellularLocation>
        <location evidence="4">Cell membrane</location>
        <topology evidence="4">Peripheral membrane protein</topology>
        <orientation evidence="4">Cytoplasmic side</orientation>
    </subcellularLocation>
</comment>
<dbReference type="Gene3D" id="3.40.190.80">
    <property type="match status" value="1"/>
</dbReference>
<dbReference type="HAMAP" id="MF_02095">
    <property type="entry name" value="CysQ"/>
    <property type="match status" value="1"/>
</dbReference>
<dbReference type="SUPFAM" id="SSF56655">
    <property type="entry name" value="Carbohydrate phosphatase"/>
    <property type="match status" value="1"/>
</dbReference>
<feature type="binding site" evidence="4">
    <location>
        <position position="227"/>
    </location>
    <ligand>
        <name>substrate</name>
    </ligand>
</feature>
<keyword evidence="4" id="KW-1003">Cell membrane</keyword>
<dbReference type="PROSITE" id="PS00629">
    <property type="entry name" value="IMP_1"/>
    <property type="match status" value="1"/>
</dbReference>
<dbReference type="EMBL" id="MAYW01000107">
    <property type="protein sequence ID" value="ODS31587.1"/>
    <property type="molecule type" value="Genomic_DNA"/>
</dbReference>
<dbReference type="Pfam" id="PF00459">
    <property type="entry name" value="Inositol_P"/>
    <property type="match status" value="1"/>
</dbReference>
<dbReference type="PANTHER" id="PTHR43028">
    <property type="entry name" value="3'(2'),5'-BISPHOSPHATE NUCLEOTIDASE 1"/>
    <property type="match status" value="1"/>
</dbReference>
<dbReference type="Proteomes" id="UP000094056">
    <property type="component" value="Unassembled WGS sequence"/>
</dbReference>
<feature type="binding site" evidence="4">
    <location>
        <position position="87"/>
    </location>
    <ligand>
        <name>Mg(2+)</name>
        <dbReference type="ChEBI" id="CHEBI:18420"/>
        <label>2</label>
    </ligand>
</feature>
<feature type="binding site" evidence="4">
    <location>
        <position position="64"/>
    </location>
    <ligand>
        <name>substrate</name>
    </ligand>
</feature>